<gene>
    <name evidence="2" type="ORF">CA267_012135</name>
</gene>
<accession>A0A6M4MH12</accession>
<dbReference type="OrthoDB" id="5769716at2"/>
<dbReference type="Proteomes" id="UP000219285">
    <property type="component" value="Chromosome"/>
</dbReference>
<name>A0A6M4MH12_9ALTE</name>
<keyword evidence="3" id="KW-1185">Reference proteome</keyword>
<dbReference type="KEGG" id="apel:CA267_012135"/>
<dbReference type="SUPFAM" id="SSF55874">
    <property type="entry name" value="ATPase domain of HSP90 chaperone/DNA topoisomerase II/histidine kinase"/>
    <property type="match status" value="1"/>
</dbReference>
<evidence type="ECO:0000259" key="1">
    <source>
        <dbReference type="Pfam" id="PF02518"/>
    </source>
</evidence>
<dbReference type="Gene3D" id="3.30.565.10">
    <property type="entry name" value="Histidine kinase-like ATPase, C-terminal domain"/>
    <property type="match status" value="1"/>
</dbReference>
<dbReference type="InterPro" id="IPR003594">
    <property type="entry name" value="HATPase_dom"/>
</dbReference>
<dbReference type="EMBL" id="CP052766">
    <property type="protein sequence ID" value="QJR81476.1"/>
    <property type="molecule type" value="Genomic_DNA"/>
</dbReference>
<dbReference type="AlphaFoldDB" id="A0A6M4MH12"/>
<proteinExistence type="predicted"/>
<dbReference type="CDD" id="cd16934">
    <property type="entry name" value="HATPase_RsbT-like"/>
    <property type="match status" value="1"/>
</dbReference>
<dbReference type="Pfam" id="PF02518">
    <property type="entry name" value="HATPase_c"/>
    <property type="match status" value="1"/>
</dbReference>
<evidence type="ECO:0000313" key="2">
    <source>
        <dbReference type="EMBL" id="QJR81476.1"/>
    </source>
</evidence>
<organism evidence="2 3">
    <name type="scientific">Alteromonas pelagimontana</name>
    <dbReference type="NCBI Taxonomy" id="1858656"/>
    <lineage>
        <taxon>Bacteria</taxon>
        <taxon>Pseudomonadati</taxon>
        <taxon>Pseudomonadota</taxon>
        <taxon>Gammaproteobacteria</taxon>
        <taxon>Alteromonadales</taxon>
        <taxon>Alteromonadaceae</taxon>
        <taxon>Alteromonas/Salinimonas group</taxon>
        <taxon>Alteromonas</taxon>
    </lineage>
</organism>
<protein>
    <submittedName>
        <fullName evidence="2">Anti-sigma regulatory factor</fullName>
    </submittedName>
</protein>
<reference evidence="3" key="1">
    <citation type="submission" date="2014-12" db="EMBL/GenBank/DDBJ databases">
        <title>Complete genome sequence of a multi-drug resistant Klebsiella pneumoniae.</title>
        <authorList>
            <person name="Hua X."/>
            <person name="Chen Q."/>
            <person name="Li X."/>
            <person name="Feng Y."/>
            <person name="Ruan Z."/>
            <person name="Yu Y."/>
        </authorList>
    </citation>
    <scope>NUCLEOTIDE SEQUENCE [LARGE SCALE GENOMIC DNA]</scope>
    <source>
        <strain evidence="3">5.12</strain>
    </source>
</reference>
<dbReference type="InterPro" id="IPR036890">
    <property type="entry name" value="HATPase_C_sf"/>
</dbReference>
<evidence type="ECO:0000313" key="3">
    <source>
        <dbReference type="Proteomes" id="UP000219285"/>
    </source>
</evidence>
<dbReference type="RefSeq" id="WP_075607220.1">
    <property type="nucleotide sequence ID" value="NZ_CP052766.1"/>
</dbReference>
<reference evidence="2 3" key="2">
    <citation type="submission" date="2020-04" db="EMBL/GenBank/DDBJ databases">
        <title>Complete genome sequence of Alteromonas pelagimontana 5.12T.</title>
        <authorList>
            <person name="Sinha R.K."/>
            <person name="Krishnan K.P."/>
            <person name="Kurian J.P."/>
        </authorList>
    </citation>
    <scope>NUCLEOTIDE SEQUENCE [LARGE SCALE GENOMIC DNA]</scope>
    <source>
        <strain evidence="2 3">5.12</strain>
    </source>
</reference>
<sequence>MHPTALRNEVAPIQQESDMLWLRQLVRRYAVELGFNVLNQTKIVTAASELGRNTLIHGLGGHLRIEIRQKGSQQGLCLTFEDRGPGIKDIEKALTDGFTTGKGMGLGLGGAKRLMNEFDISPREGGGTIITVTRWV</sequence>
<feature type="domain" description="Histidine kinase/HSP90-like ATPase" evidence="1">
    <location>
        <begin position="40"/>
        <end position="133"/>
    </location>
</feature>